<proteinExistence type="predicted"/>
<dbReference type="Pfam" id="PF02661">
    <property type="entry name" value="Fic"/>
    <property type="match status" value="1"/>
</dbReference>
<dbReference type="PANTHER" id="PTHR13504:SF38">
    <property type="entry name" value="FIDO DOMAIN-CONTAINING PROTEIN"/>
    <property type="match status" value="1"/>
</dbReference>
<dbReference type="InterPro" id="IPR040198">
    <property type="entry name" value="Fido_containing"/>
</dbReference>
<dbReference type="PANTHER" id="PTHR13504">
    <property type="entry name" value="FIDO DOMAIN-CONTAINING PROTEIN DDB_G0283145"/>
    <property type="match status" value="1"/>
</dbReference>
<keyword evidence="5" id="KW-1185">Reference proteome</keyword>
<organism evidence="4 5">
    <name type="scientific">Sphaerotilus mobilis</name>
    <dbReference type="NCBI Taxonomy" id="47994"/>
    <lineage>
        <taxon>Bacteria</taxon>
        <taxon>Pseudomonadati</taxon>
        <taxon>Pseudomonadota</taxon>
        <taxon>Betaproteobacteria</taxon>
        <taxon>Burkholderiales</taxon>
        <taxon>Sphaerotilaceae</taxon>
        <taxon>Sphaerotilus</taxon>
    </lineage>
</organism>
<dbReference type="AlphaFoldDB" id="A0A4V2EXA0"/>
<evidence type="ECO:0000313" key="4">
    <source>
        <dbReference type="EMBL" id="RZS58760.1"/>
    </source>
</evidence>
<dbReference type="RefSeq" id="WP_242615429.1">
    <property type="nucleotide sequence ID" value="NZ_SGWV01000007.1"/>
</dbReference>
<dbReference type="InterPro" id="IPR036597">
    <property type="entry name" value="Fido-like_dom_sf"/>
</dbReference>
<dbReference type="Gene3D" id="1.10.3290.10">
    <property type="entry name" value="Fido-like domain"/>
    <property type="match status" value="1"/>
</dbReference>
<dbReference type="EMBL" id="SGWV01000007">
    <property type="protein sequence ID" value="RZS58760.1"/>
    <property type="molecule type" value="Genomic_DNA"/>
</dbReference>
<keyword evidence="2" id="KW-0067">ATP-binding</keyword>
<evidence type="ECO:0000259" key="3">
    <source>
        <dbReference type="PROSITE" id="PS51459"/>
    </source>
</evidence>
<accession>A0A4V2EXA0</accession>
<dbReference type="GO" id="GO:0005524">
    <property type="term" value="F:ATP binding"/>
    <property type="evidence" value="ECO:0007669"/>
    <property type="project" value="UniProtKB-KW"/>
</dbReference>
<feature type="domain" description="Fido" evidence="3">
    <location>
        <begin position="233"/>
        <end position="383"/>
    </location>
</feature>
<comment type="caution">
    <text evidence="4">The sequence shown here is derived from an EMBL/GenBank/DDBJ whole genome shotgun (WGS) entry which is preliminary data.</text>
</comment>
<keyword evidence="2" id="KW-0547">Nucleotide-binding</keyword>
<dbReference type="SUPFAM" id="SSF140931">
    <property type="entry name" value="Fic-like"/>
    <property type="match status" value="1"/>
</dbReference>
<evidence type="ECO:0000256" key="1">
    <source>
        <dbReference type="PIRSR" id="PIRSR640198-1"/>
    </source>
</evidence>
<evidence type="ECO:0000256" key="2">
    <source>
        <dbReference type="PIRSR" id="PIRSR640198-2"/>
    </source>
</evidence>
<dbReference type="PROSITE" id="PS51459">
    <property type="entry name" value="FIDO"/>
    <property type="match status" value="1"/>
</dbReference>
<gene>
    <name evidence="4" type="ORF">EV685_1060</name>
</gene>
<evidence type="ECO:0000313" key="5">
    <source>
        <dbReference type="Proteomes" id="UP000293433"/>
    </source>
</evidence>
<sequence length="505" mass="55784">MSDVGYAWIQDRLGTPNFLGARRARLSSGVTRIERSADGGLAVPDKLAPEPTVLQHALFALKHEGVHLGLLLSALRNTPPQDLTALVLAAPNGVYGRKLGHLWERWHRQQLPGLDDFRVASAYAPLFDPATYFVGQARRDARWRIECNGLGELDFCPVVRKTPAIQALVDKDILAQAKAFADSVGAAMLERALAWAYLSETEGSFAIEGETPSQDKTALFAAVLRRAHEQRPVTEEMLVELQNAAISNPYDKAVQFRTEQNRLQKDVPGAAGVTYVPPAPELAVALMHGLMRLANERPATLDALVHAAVVSFAFVFIHPFMDGNGRLSRFLIHHCLGQTGLLPPQFLLPVSVAMKKHEAAYLSALTAFSKPARQLCQVTWAGDEHYAYDWADGADIWFRTMDLTDAVAFTLDMAEASLDTHMRQEVEFLALFDQVKRHIDARHDLRGSDLATLIVTIHQNGGTLSNNRRKRYADRVQAHVLDAIEQAVRRAMQGQALDSDVDPGE</sequence>
<feature type="binding site" evidence="2">
    <location>
        <begin position="322"/>
        <end position="329"/>
    </location>
    <ligand>
        <name>ATP</name>
        <dbReference type="ChEBI" id="CHEBI:30616"/>
    </ligand>
</feature>
<dbReference type="Proteomes" id="UP000293433">
    <property type="component" value="Unassembled WGS sequence"/>
</dbReference>
<dbReference type="InterPro" id="IPR003812">
    <property type="entry name" value="Fido"/>
</dbReference>
<name>A0A4V2EXA0_9BURK</name>
<reference evidence="4 5" key="1">
    <citation type="submission" date="2019-02" db="EMBL/GenBank/DDBJ databases">
        <title>Genomic Encyclopedia of Type Strains, Phase IV (KMG-IV): sequencing the most valuable type-strain genomes for metagenomic binning, comparative biology and taxonomic classification.</title>
        <authorList>
            <person name="Goeker M."/>
        </authorList>
    </citation>
    <scope>NUCLEOTIDE SEQUENCE [LARGE SCALE GENOMIC DNA]</scope>
    <source>
        <strain evidence="4 5">DSM 10617</strain>
    </source>
</reference>
<protein>
    <submittedName>
        <fullName evidence="4">Fic/DOC family protein</fullName>
    </submittedName>
</protein>
<feature type="active site" evidence="1">
    <location>
        <position position="318"/>
    </location>
</feature>